<evidence type="ECO:0000313" key="7">
    <source>
        <dbReference type="EMBL" id="MFD1190321.1"/>
    </source>
</evidence>
<dbReference type="PANTHER" id="PTHR43531:SF11">
    <property type="entry name" value="METHYL-ACCEPTING CHEMOTAXIS PROTEIN 3"/>
    <property type="match status" value="1"/>
</dbReference>
<evidence type="ECO:0000259" key="6">
    <source>
        <dbReference type="PROSITE" id="PS50885"/>
    </source>
</evidence>
<dbReference type="RefSeq" id="WP_377353094.1">
    <property type="nucleotide sequence ID" value="NZ_JBHTLQ010000011.1"/>
</dbReference>
<evidence type="ECO:0000313" key="8">
    <source>
        <dbReference type="Proteomes" id="UP001597216"/>
    </source>
</evidence>
<evidence type="ECO:0000256" key="1">
    <source>
        <dbReference type="ARBA" id="ARBA00022500"/>
    </source>
</evidence>
<dbReference type="InterPro" id="IPR004089">
    <property type="entry name" value="MCPsignal_dom"/>
</dbReference>
<gene>
    <name evidence="7" type="ORF">ACFQ27_06990</name>
</gene>
<organism evidence="7 8">
    <name type="scientific">Phenylobacterium conjunctum</name>
    <dbReference type="NCBI Taxonomy" id="1298959"/>
    <lineage>
        <taxon>Bacteria</taxon>
        <taxon>Pseudomonadati</taxon>
        <taxon>Pseudomonadota</taxon>
        <taxon>Alphaproteobacteria</taxon>
        <taxon>Caulobacterales</taxon>
        <taxon>Caulobacteraceae</taxon>
        <taxon>Phenylobacterium</taxon>
    </lineage>
</organism>
<dbReference type="InterPro" id="IPR003660">
    <property type="entry name" value="HAMP_dom"/>
</dbReference>
<dbReference type="Gene3D" id="1.10.490.10">
    <property type="entry name" value="Globins"/>
    <property type="match status" value="1"/>
</dbReference>
<feature type="domain" description="Methyl-accepting transducer" evidence="5">
    <location>
        <begin position="239"/>
        <end position="468"/>
    </location>
</feature>
<dbReference type="EMBL" id="JBHTLQ010000011">
    <property type="protein sequence ID" value="MFD1190321.1"/>
    <property type="molecule type" value="Genomic_DNA"/>
</dbReference>
<reference evidence="8" key="1">
    <citation type="journal article" date="2019" name="Int. J. Syst. Evol. Microbiol.">
        <title>The Global Catalogue of Microorganisms (GCM) 10K type strain sequencing project: providing services to taxonomists for standard genome sequencing and annotation.</title>
        <authorList>
            <consortium name="The Broad Institute Genomics Platform"/>
            <consortium name="The Broad Institute Genome Sequencing Center for Infectious Disease"/>
            <person name="Wu L."/>
            <person name="Ma J."/>
        </authorList>
    </citation>
    <scope>NUCLEOTIDE SEQUENCE [LARGE SCALE GENOMIC DNA]</scope>
    <source>
        <strain evidence="8">CCUG 55074</strain>
    </source>
</reference>
<dbReference type="PROSITE" id="PS50885">
    <property type="entry name" value="HAMP"/>
    <property type="match status" value="1"/>
</dbReference>
<feature type="domain" description="HAMP" evidence="6">
    <location>
        <begin position="182"/>
        <end position="234"/>
    </location>
</feature>
<keyword evidence="1" id="KW-0145">Chemotaxis</keyword>
<dbReference type="InterPro" id="IPR004090">
    <property type="entry name" value="Chemotax_Me-accpt_rcpt"/>
</dbReference>
<dbReference type="CDD" id="cd11386">
    <property type="entry name" value="MCP_signal"/>
    <property type="match status" value="1"/>
</dbReference>
<dbReference type="PANTHER" id="PTHR43531">
    <property type="entry name" value="PROTEIN ICFG"/>
    <property type="match status" value="1"/>
</dbReference>
<dbReference type="InterPro" id="IPR044398">
    <property type="entry name" value="Globin-sensor_dom"/>
</dbReference>
<evidence type="ECO:0000256" key="3">
    <source>
        <dbReference type="PROSITE-ProRule" id="PRU00284"/>
    </source>
</evidence>
<proteinExistence type="inferred from homology"/>
<dbReference type="SMART" id="SM00283">
    <property type="entry name" value="MA"/>
    <property type="match status" value="1"/>
</dbReference>
<dbReference type="Proteomes" id="UP001597216">
    <property type="component" value="Unassembled WGS sequence"/>
</dbReference>
<comment type="similarity">
    <text evidence="2">Belongs to the methyl-accepting chemotaxis (MCP) protein family.</text>
</comment>
<dbReference type="SUPFAM" id="SSF46458">
    <property type="entry name" value="Globin-like"/>
    <property type="match status" value="1"/>
</dbReference>
<keyword evidence="3" id="KW-0807">Transducer</keyword>
<dbReference type="Pfam" id="PF00015">
    <property type="entry name" value="MCPsignal"/>
    <property type="match status" value="1"/>
</dbReference>
<sequence length="525" mass="56130">MTAKHTLAERLDFLGLDAADQARLRGIKPVVEASIGPALDAFYDKVRRSPQVASFFRDDRHIAHAKAKQAEHWQVITSGQYGAEYAQGVQAIGQTHARLGLEPRWYLGGYGRVLESLLAAVLEKHWPRTVLGRKAGLEDAAGDIGALAKATLLDVDLAISIYLEAIEAKRQEAETARLEAQARQTQALEAVAAALRQLSMGDLRARIDVPMAPEFDGVKSDFNETVARLNEAMGGVWDASNLIRAGSEEISEASNDLSQRTEHQAASLEQTSAALAELTAAVRKMAAEATDASQAVSRMSADAERSSKVADDTVGAMERIAQTSRQIDQIIGVIDEIAFQTNLLALNAGVEAARAGEAGKGFAVVASEVRALAQRSAEAAKNIKSLISAASSEVQVGVDMVGRTGEALLRIGGEVTRVDGLAREIARLAQEQSSGLAEIEAAVSQMDQVTQQNAAMVEEATAATLSLKGETQRLHQLVGGFQVDRAEPEPRPAPRAVQSYEPRTRRVAAGGGRRPMAVNSGWEEF</sequence>
<dbReference type="InterPro" id="IPR051310">
    <property type="entry name" value="MCP_chemotaxis"/>
</dbReference>
<accession>A0ABW3T1R8</accession>
<dbReference type="SMART" id="SM00304">
    <property type="entry name" value="HAMP"/>
    <property type="match status" value="1"/>
</dbReference>
<dbReference type="InterPro" id="IPR039379">
    <property type="entry name" value="Protoglobin_sensor_dom"/>
</dbReference>
<protein>
    <submittedName>
        <fullName evidence="7">Methyl-accepting chemotaxis protein</fullName>
    </submittedName>
</protein>
<evidence type="ECO:0000256" key="4">
    <source>
        <dbReference type="SAM" id="MobiDB-lite"/>
    </source>
</evidence>
<dbReference type="InterPro" id="IPR012292">
    <property type="entry name" value="Globin/Proto"/>
</dbReference>
<dbReference type="Gene3D" id="1.10.287.950">
    <property type="entry name" value="Methyl-accepting chemotaxis protein"/>
    <property type="match status" value="1"/>
</dbReference>
<keyword evidence="8" id="KW-1185">Reference proteome</keyword>
<name>A0ABW3T1R8_9CAUL</name>
<comment type="caution">
    <text evidence="7">The sequence shown here is derived from an EMBL/GenBank/DDBJ whole genome shotgun (WGS) entry which is preliminary data.</text>
</comment>
<feature type="region of interest" description="Disordered" evidence="4">
    <location>
        <begin position="484"/>
        <end position="525"/>
    </location>
</feature>
<dbReference type="InterPro" id="IPR009050">
    <property type="entry name" value="Globin-like_sf"/>
</dbReference>
<dbReference type="Pfam" id="PF11563">
    <property type="entry name" value="Protoglobin"/>
    <property type="match status" value="1"/>
</dbReference>
<dbReference type="PROSITE" id="PS50111">
    <property type="entry name" value="CHEMOTAXIS_TRANSDUC_2"/>
    <property type="match status" value="1"/>
</dbReference>
<evidence type="ECO:0000259" key="5">
    <source>
        <dbReference type="PROSITE" id="PS50111"/>
    </source>
</evidence>
<dbReference type="SUPFAM" id="SSF58104">
    <property type="entry name" value="Methyl-accepting chemotaxis protein (MCP) signaling domain"/>
    <property type="match status" value="1"/>
</dbReference>
<dbReference type="PRINTS" id="PR00260">
    <property type="entry name" value="CHEMTRNSDUCR"/>
</dbReference>
<evidence type="ECO:0000256" key="2">
    <source>
        <dbReference type="ARBA" id="ARBA00029447"/>
    </source>
</evidence>
<dbReference type="CDD" id="cd01068">
    <property type="entry name" value="globin_sensor"/>
    <property type="match status" value="1"/>
</dbReference>